<reference evidence="7" key="1">
    <citation type="journal article" date="2015" name="PLoS ONE">
        <title>Comprehensive Evaluation of Toxoplasma gondii VEG and Neospora caninum LIV Genomes with Tachyzoite Stage Transcriptome and Proteome Defines Novel Transcript Features.</title>
        <authorList>
            <person name="Ramaprasad A."/>
            <person name="Mourier T."/>
            <person name="Naeem R."/>
            <person name="Malas T.B."/>
            <person name="Moussa E."/>
            <person name="Panigrahi A."/>
            <person name="Vermont S.J."/>
            <person name="Otto T.D."/>
            <person name="Wastling J."/>
            <person name="Pain A."/>
        </authorList>
    </citation>
    <scope>NUCLEOTIDE SEQUENCE</scope>
    <source>
        <strain evidence="7">Liverpool</strain>
    </source>
</reference>
<proteinExistence type="predicted"/>
<dbReference type="InterPro" id="IPR036922">
    <property type="entry name" value="Rieske_2Fe-2S_sf"/>
</dbReference>
<evidence type="ECO:0000313" key="7">
    <source>
        <dbReference type="EMBL" id="CEL70986.1"/>
    </source>
</evidence>
<evidence type="ECO:0000256" key="3">
    <source>
        <dbReference type="ARBA" id="ARBA00023004"/>
    </source>
</evidence>
<dbReference type="PANTHER" id="PTHR21496">
    <property type="entry name" value="FERREDOXIN-RELATED"/>
    <property type="match status" value="1"/>
</dbReference>
<dbReference type="PANTHER" id="PTHR21496:SF0">
    <property type="entry name" value="RIESKE DOMAIN-CONTAINING PROTEIN"/>
    <property type="match status" value="1"/>
</dbReference>
<dbReference type="InterPro" id="IPR054716">
    <property type="entry name" value="Sol_Rieske_ferrdox_dom"/>
</dbReference>
<accession>A0A0F7UPM6</accession>
<dbReference type="Pfam" id="PF22543">
    <property type="entry name" value="Rieske_4"/>
    <property type="match status" value="1"/>
</dbReference>
<evidence type="ECO:0000256" key="5">
    <source>
        <dbReference type="ARBA" id="ARBA00034078"/>
    </source>
</evidence>
<dbReference type="AlphaFoldDB" id="A0A0F7UPM6"/>
<evidence type="ECO:0000259" key="6">
    <source>
        <dbReference type="PROSITE" id="PS51296"/>
    </source>
</evidence>
<dbReference type="GO" id="GO:0051537">
    <property type="term" value="F:2 iron, 2 sulfur cluster binding"/>
    <property type="evidence" value="ECO:0007669"/>
    <property type="project" value="UniProtKB-KW"/>
</dbReference>
<dbReference type="PROSITE" id="PS51296">
    <property type="entry name" value="RIESKE"/>
    <property type="match status" value="1"/>
</dbReference>
<dbReference type="SUPFAM" id="SSF50022">
    <property type="entry name" value="ISP domain"/>
    <property type="match status" value="1"/>
</dbReference>
<keyword evidence="2" id="KW-0479">Metal-binding</keyword>
<keyword evidence="1" id="KW-0001">2Fe-2S</keyword>
<keyword evidence="4" id="KW-0411">Iron-sulfur</keyword>
<sequence length="188" mass="21205">METQIDSEGRVWYAAYSVEEVQRRPRRMVIDEQPGKDFLMVAVSSALLRTSHSPTSSSSFRTFLSLPVALWIWKNTPFAVDANCYHAGGALEQAVDIEEVSGQACIRCPLHRYVISIETGESFYQPVEFEKCPQTGKMVPVPLPWKSKGVKQRPHLAKVEGQRVWISLVPRKQPVASDKYAVATLNRE</sequence>
<evidence type="ECO:0000256" key="4">
    <source>
        <dbReference type="ARBA" id="ARBA00023014"/>
    </source>
</evidence>
<evidence type="ECO:0000256" key="2">
    <source>
        <dbReference type="ARBA" id="ARBA00022723"/>
    </source>
</evidence>
<comment type="cofactor">
    <cofactor evidence="5">
        <name>[2Fe-2S] cluster</name>
        <dbReference type="ChEBI" id="CHEBI:190135"/>
    </cofactor>
</comment>
<name>A0A0F7UPM6_NEOCL</name>
<dbReference type="EMBL" id="LN714487">
    <property type="protein sequence ID" value="CEL70986.1"/>
    <property type="molecule type" value="Genomic_DNA"/>
</dbReference>
<organism evidence="7">
    <name type="scientific">Neospora caninum (strain Liverpool)</name>
    <dbReference type="NCBI Taxonomy" id="572307"/>
    <lineage>
        <taxon>Eukaryota</taxon>
        <taxon>Sar</taxon>
        <taxon>Alveolata</taxon>
        <taxon>Apicomplexa</taxon>
        <taxon>Conoidasida</taxon>
        <taxon>Coccidia</taxon>
        <taxon>Eucoccidiorida</taxon>
        <taxon>Eimeriorina</taxon>
        <taxon>Sarcocystidae</taxon>
        <taxon>Neospora</taxon>
    </lineage>
</organism>
<dbReference type="Gene3D" id="2.102.10.10">
    <property type="entry name" value="Rieske [2Fe-2S] iron-sulphur domain"/>
    <property type="match status" value="1"/>
</dbReference>
<keyword evidence="3" id="KW-0408">Iron</keyword>
<gene>
    <name evidence="7" type="ORF">BN1204_066490</name>
</gene>
<dbReference type="InterPro" id="IPR017941">
    <property type="entry name" value="Rieske_2Fe-2S"/>
</dbReference>
<dbReference type="GO" id="GO:0046872">
    <property type="term" value="F:metal ion binding"/>
    <property type="evidence" value="ECO:0007669"/>
    <property type="project" value="UniProtKB-KW"/>
</dbReference>
<evidence type="ECO:0000256" key="1">
    <source>
        <dbReference type="ARBA" id="ARBA00022714"/>
    </source>
</evidence>
<protein>
    <submittedName>
        <fullName evidence="7">Nitrite reductase small subunit, putative</fullName>
    </submittedName>
</protein>
<feature type="domain" description="Rieske" evidence="6">
    <location>
        <begin position="45"/>
        <end position="126"/>
    </location>
</feature>